<dbReference type="SUPFAM" id="SSF51182">
    <property type="entry name" value="RmlC-like cupins"/>
    <property type="match status" value="1"/>
</dbReference>
<name>A0A420GZN0_9BURK</name>
<evidence type="ECO:0000256" key="1">
    <source>
        <dbReference type="ARBA" id="ARBA00022964"/>
    </source>
</evidence>
<dbReference type="NCBIfam" id="TIGR02272">
    <property type="entry name" value="gentisate_1_2"/>
    <property type="match status" value="1"/>
</dbReference>
<evidence type="ECO:0000259" key="4">
    <source>
        <dbReference type="Pfam" id="PF07883"/>
    </source>
</evidence>
<reference evidence="5 6" key="1">
    <citation type="submission" date="2016-07" db="EMBL/GenBank/DDBJ databases">
        <title>Genome analysis of Burkholderia fungorum ES3-20.</title>
        <authorList>
            <person name="Xu D."/>
            <person name="Yao R."/>
            <person name="Zheng S."/>
        </authorList>
    </citation>
    <scope>NUCLEOTIDE SEQUENCE [LARGE SCALE GENOMIC DNA]</scope>
    <source>
        <strain evidence="5 6">ES3-20</strain>
    </source>
</reference>
<organism evidence="5 6">
    <name type="scientific">Paraburkholderia fungorum</name>
    <dbReference type="NCBI Taxonomy" id="134537"/>
    <lineage>
        <taxon>Bacteria</taxon>
        <taxon>Pseudomonadati</taxon>
        <taxon>Pseudomonadota</taxon>
        <taxon>Betaproteobacteria</taxon>
        <taxon>Burkholderiales</taxon>
        <taxon>Burkholderiaceae</taxon>
        <taxon>Paraburkholderia</taxon>
    </lineage>
</organism>
<dbReference type="InterPro" id="IPR014710">
    <property type="entry name" value="RmlC-like_jellyroll"/>
</dbReference>
<dbReference type="InterPro" id="IPR011960">
    <property type="entry name" value="Gentisate_dOase"/>
</dbReference>
<dbReference type="PANTHER" id="PTHR41517:SF1">
    <property type="entry name" value="CUPIN"/>
    <property type="match status" value="1"/>
</dbReference>
<dbReference type="InterPro" id="IPR011051">
    <property type="entry name" value="RmlC_Cupin_sf"/>
</dbReference>
<dbReference type="Gene3D" id="2.60.120.10">
    <property type="entry name" value="Jelly Rolls"/>
    <property type="match status" value="1"/>
</dbReference>
<evidence type="ECO:0000313" key="5">
    <source>
        <dbReference type="EMBL" id="RKF50622.1"/>
    </source>
</evidence>
<dbReference type="InterPro" id="IPR047183">
    <property type="entry name" value="GDO-like"/>
</dbReference>
<dbReference type="Proteomes" id="UP000283709">
    <property type="component" value="Unassembled WGS sequence"/>
</dbReference>
<dbReference type="EMBL" id="MCAS01000001">
    <property type="protein sequence ID" value="RKF50622.1"/>
    <property type="molecule type" value="Genomic_DNA"/>
</dbReference>
<keyword evidence="2" id="KW-0560">Oxidoreductase</keyword>
<protein>
    <recommendedName>
        <fullName evidence="3">Gentisate 1,2-dioxygenase</fullName>
        <ecNumber evidence="3">1.13.11.4</ecNumber>
    </recommendedName>
</protein>
<evidence type="ECO:0000256" key="2">
    <source>
        <dbReference type="ARBA" id="ARBA00023002"/>
    </source>
</evidence>
<feature type="domain" description="Cupin type-2" evidence="4">
    <location>
        <begin position="93"/>
        <end position="152"/>
    </location>
</feature>
<gene>
    <name evidence="5" type="ORF">BCY88_00085</name>
</gene>
<dbReference type="CDD" id="cd02216">
    <property type="entry name" value="cupin_GDO-like_N"/>
    <property type="match status" value="1"/>
</dbReference>
<proteinExistence type="predicted"/>
<dbReference type="EC" id="1.13.11.4" evidence="3"/>
<evidence type="ECO:0000313" key="6">
    <source>
        <dbReference type="Proteomes" id="UP000283709"/>
    </source>
</evidence>
<accession>A0A420GZN0</accession>
<dbReference type="CDD" id="cd06992">
    <property type="entry name" value="cupin_GDO-like_C"/>
    <property type="match status" value="1"/>
</dbReference>
<keyword evidence="1 5" id="KW-0223">Dioxygenase</keyword>
<dbReference type="OrthoDB" id="285029at2"/>
<comment type="caution">
    <text evidence="5">The sequence shown here is derived from an EMBL/GenBank/DDBJ whole genome shotgun (WGS) entry which is preliminary data.</text>
</comment>
<dbReference type="RefSeq" id="WP_120342245.1">
    <property type="nucleotide sequence ID" value="NZ_MCAS01000001.1"/>
</dbReference>
<dbReference type="InterPro" id="IPR013096">
    <property type="entry name" value="Cupin_2"/>
</dbReference>
<dbReference type="GO" id="GO:0047922">
    <property type="term" value="F:gentisate 1,2-dioxygenase activity"/>
    <property type="evidence" value="ECO:0007669"/>
    <property type="project" value="UniProtKB-UniRule"/>
</dbReference>
<dbReference type="AlphaFoldDB" id="A0A420GZN0"/>
<dbReference type="Pfam" id="PF07883">
    <property type="entry name" value="Cupin_2"/>
    <property type="match status" value="1"/>
</dbReference>
<sequence>MNTGLPTSDRKAFYEQIRELNMTPLWESLSTLVPHQPNGPCVPALWKWRDVLPYIEQAGTLITAEEAVRRVLVLENPALPGYASVTQSLYAGLQLILPGEVAPAHRHVQSALRFIVHGRGAYTAVDGERTTMMPGDFIITPSWTWHDHGNDGIDGHSEPVVWLDGLDIPMIRFFDAGFEEKSAAMSQRVTRPEGNALARYGHNLLPVDYQPSSPTSPIFSYPYERTREVLDRLYRDGEIDAWHGVKLRYVNPATGGWPMPTLATFMQYLPAGFSGKPFRSTDGAVYSVVEGTGHALIDGQRFEFGPKDHFVVPSWKTFTLHANDDAVLFSFSDRPVQTALNILREEKLDA</sequence>
<evidence type="ECO:0000256" key="3">
    <source>
        <dbReference type="NCBIfam" id="TIGR02272"/>
    </source>
</evidence>
<dbReference type="PANTHER" id="PTHR41517">
    <property type="entry name" value="1,2-DIOXYGENASE PROTEIN-RELATED"/>
    <property type="match status" value="1"/>
</dbReference>